<evidence type="ECO:0000313" key="2">
    <source>
        <dbReference type="Proteomes" id="UP000316759"/>
    </source>
</evidence>
<gene>
    <name evidence="1" type="ORF">FGIG_08592</name>
</gene>
<keyword evidence="2" id="KW-1185">Reference proteome</keyword>
<accession>A0A504YB40</accession>
<proteinExistence type="predicted"/>
<dbReference type="OrthoDB" id="6314638at2759"/>
<organism evidence="1 2">
    <name type="scientific">Fasciola gigantica</name>
    <name type="common">Giant liver fluke</name>
    <dbReference type="NCBI Taxonomy" id="46835"/>
    <lineage>
        <taxon>Eukaryota</taxon>
        <taxon>Metazoa</taxon>
        <taxon>Spiralia</taxon>
        <taxon>Lophotrochozoa</taxon>
        <taxon>Platyhelminthes</taxon>
        <taxon>Trematoda</taxon>
        <taxon>Digenea</taxon>
        <taxon>Plagiorchiida</taxon>
        <taxon>Echinostomata</taxon>
        <taxon>Echinostomatoidea</taxon>
        <taxon>Fasciolidae</taxon>
        <taxon>Fasciola</taxon>
    </lineage>
</organism>
<protein>
    <submittedName>
        <fullName evidence="1">Uncharacterized protein</fullName>
    </submittedName>
</protein>
<dbReference type="Proteomes" id="UP000316759">
    <property type="component" value="Unassembled WGS sequence"/>
</dbReference>
<name>A0A504YB40_FASGI</name>
<dbReference type="EMBL" id="SUNJ01011517">
    <property type="protein sequence ID" value="TPP58812.1"/>
    <property type="molecule type" value="Genomic_DNA"/>
</dbReference>
<dbReference type="AlphaFoldDB" id="A0A504YB40"/>
<sequence>MSVGSQLPNGAVEFTCERVTGQKEALCTFLYCTITSGFNLAELQNQPFPPVFTSTFNNGQNNLMRVPLGTVVNTGATITAGTTLVDSDVVYFKVGLQLADSENAIQGMSVSVKAALIFDTVNYTAIGQMSIKREGAEEAKITVHRTVHEVGQSIWTDLSG</sequence>
<reference evidence="1 2" key="1">
    <citation type="submission" date="2019-04" db="EMBL/GenBank/DDBJ databases">
        <title>Annotation for the trematode Fasciola gigantica.</title>
        <authorList>
            <person name="Choi Y.-J."/>
        </authorList>
    </citation>
    <scope>NUCLEOTIDE SEQUENCE [LARGE SCALE GENOMIC DNA]</scope>
    <source>
        <strain evidence="1">Uganda_cow_1</strain>
    </source>
</reference>
<comment type="caution">
    <text evidence="1">The sequence shown here is derived from an EMBL/GenBank/DDBJ whole genome shotgun (WGS) entry which is preliminary data.</text>
</comment>
<evidence type="ECO:0000313" key="1">
    <source>
        <dbReference type="EMBL" id="TPP58812.1"/>
    </source>
</evidence>